<evidence type="ECO:0000256" key="1">
    <source>
        <dbReference type="SAM" id="MobiDB-lite"/>
    </source>
</evidence>
<keyword evidence="4" id="KW-1185">Reference proteome</keyword>
<proteinExistence type="predicted"/>
<dbReference type="OrthoDB" id="1938591at2759"/>
<gene>
    <name evidence="3" type="ORF">GSI_08005</name>
</gene>
<feature type="compositionally biased region" description="Low complexity" evidence="1">
    <location>
        <begin position="589"/>
        <end position="603"/>
    </location>
</feature>
<dbReference type="EMBL" id="AYKW01000018">
    <property type="protein sequence ID" value="PIL29799.1"/>
    <property type="molecule type" value="Genomic_DNA"/>
</dbReference>
<evidence type="ECO:0000259" key="2">
    <source>
        <dbReference type="Pfam" id="PF01388"/>
    </source>
</evidence>
<dbReference type="InterPro" id="IPR036431">
    <property type="entry name" value="ARID_dom_sf"/>
</dbReference>
<dbReference type="Pfam" id="PF01388">
    <property type="entry name" value="ARID"/>
    <property type="match status" value="1"/>
</dbReference>
<feature type="domain" description="ARID" evidence="2">
    <location>
        <begin position="170"/>
        <end position="266"/>
    </location>
</feature>
<organism evidence="3 4">
    <name type="scientific">Ganoderma sinense ZZ0214-1</name>
    <dbReference type="NCBI Taxonomy" id="1077348"/>
    <lineage>
        <taxon>Eukaryota</taxon>
        <taxon>Fungi</taxon>
        <taxon>Dikarya</taxon>
        <taxon>Basidiomycota</taxon>
        <taxon>Agaricomycotina</taxon>
        <taxon>Agaricomycetes</taxon>
        <taxon>Polyporales</taxon>
        <taxon>Polyporaceae</taxon>
        <taxon>Ganoderma</taxon>
    </lineage>
</organism>
<dbReference type="Gene3D" id="1.10.150.60">
    <property type="entry name" value="ARID DNA-binding domain"/>
    <property type="match status" value="1"/>
</dbReference>
<evidence type="ECO:0000313" key="3">
    <source>
        <dbReference type="EMBL" id="PIL29799.1"/>
    </source>
</evidence>
<dbReference type="GO" id="GO:0003677">
    <property type="term" value="F:DNA binding"/>
    <property type="evidence" value="ECO:0007669"/>
    <property type="project" value="InterPro"/>
</dbReference>
<feature type="region of interest" description="Disordered" evidence="1">
    <location>
        <begin position="583"/>
        <end position="603"/>
    </location>
</feature>
<dbReference type="CDD" id="cd16100">
    <property type="entry name" value="ARID"/>
    <property type="match status" value="1"/>
</dbReference>
<dbReference type="SUPFAM" id="SSF46774">
    <property type="entry name" value="ARID-like"/>
    <property type="match status" value="1"/>
</dbReference>
<evidence type="ECO:0000313" key="4">
    <source>
        <dbReference type="Proteomes" id="UP000230002"/>
    </source>
</evidence>
<name>A0A2G8S7P8_9APHY</name>
<protein>
    <submittedName>
        <fullName evidence="3">Transcription factor</fullName>
    </submittedName>
</protein>
<comment type="caution">
    <text evidence="3">The sequence shown here is derived from an EMBL/GenBank/DDBJ whole genome shotgun (WGS) entry which is preliminary data.</text>
</comment>
<accession>A0A2G8S7P8</accession>
<sequence length="603" mass="66760">MRCQIPYRRHVTLAEMQLQEKAIQLKSAIMAGESRIRNLREHGLTSDLPPESVAQEISKVQKEVMERQKALQKIMQDLCPTGANGAATGTFPNGMQIISTPWPPQMVMSQQNQPSPVSILDGGSPPTGGAQPTQLSNPISNIVPITFQYGPLNRDAFNKAYLQQWLPMHPIDQSILSLDGREIDLWALHAEVMGMNGYKCFVQQPGPNQPAQILCNLTVPLDQWPIIAGRLGFVNFSGDAHEPAKSGPVVAVHLESVYKQCLHEFDSQYLQYIHHQKMLVLGQQQVNDVKNGGSGMAPQGLDNLKDPKVISEIMNYPNLSVQELQARGVQPHLISLVERYREQLMSTLEGQRTFAQGLQNATPQDQTRNVSNPAAMNFMDQMFHPQPMETIEDLDAISQIVANYANLSIQETSPMQPGHHPVNTPSTATMTLNEQLERPGGGAVIPMAPTGHPTQAQTTAAIELVRRLKEENKPVGFPTTRPLHIPGGQRLEYNAQFERLHRLVTALDQKLPHFAVCMKEVVIKKLVVMIQAVQQQREALASNPTQYYMPLAWVIAMQNQVTQTEQVFHLWVNAAIRAAQQADTNQSHAQGATAAAQPGPSSQ</sequence>
<feature type="region of interest" description="Disordered" evidence="1">
    <location>
        <begin position="107"/>
        <end position="135"/>
    </location>
</feature>
<dbReference type="InterPro" id="IPR001606">
    <property type="entry name" value="ARID_dom"/>
</dbReference>
<reference evidence="3 4" key="1">
    <citation type="journal article" date="2015" name="Sci. Rep.">
        <title>Chromosome-level genome map provides insights into diverse defense mechanisms in the medicinal fungus Ganoderma sinense.</title>
        <authorList>
            <person name="Zhu Y."/>
            <person name="Xu J."/>
            <person name="Sun C."/>
            <person name="Zhou S."/>
            <person name="Xu H."/>
            <person name="Nelson D.R."/>
            <person name="Qian J."/>
            <person name="Song J."/>
            <person name="Luo H."/>
            <person name="Xiang L."/>
            <person name="Li Y."/>
            <person name="Xu Z."/>
            <person name="Ji A."/>
            <person name="Wang L."/>
            <person name="Lu S."/>
            <person name="Hayward A."/>
            <person name="Sun W."/>
            <person name="Li X."/>
            <person name="Schwartz D.C."/>
            <person name="Wang Y."/>
            <person name="Chen S."/>
        </authorList>
    </citation>
    <scope>NUCLEOTIDE SEQUENCE [LARGE SCALE GENOMIC DNA]</scope>
    <source>
        <strain evidence="3 4">ZZ0214-1</strain>
    </source>
</reference>
<dbReference type="Proteomes" id="UP000230002">
    <property type="component" value="Unassembled WGS sequence"/>
</dbReference>
<feature type="compositionally biased region" description="Polar residues" evidence="1">
    <location>
        <begin position="107"/>
        <end position="116"/>
    </location>
</feature>
<dbReference type="STRING" id="1077348.A0A2G8S7P8"/>
<dbReference type="AlphaFoldDB" id="A0A2G8S7P8"/>